<gene>
    <name evidence="1" type="ORF">PEVE_00034823</name>
</gene>
<evidence type="ECO:0008006" key="3">
    <source>
        <dbReference type="Google" id="ProtNLM"/>
    </source>
</evidence>
<comment type="caution">
    <text evidence="1">The sequence shown here is derived from an EMBL/GenBank/DDBJ whole genome shotgun (WGS) entry which is preliminary data.</text>
</comment>
<reference evidence="1 2" key="1">
    <citation type="submission" date="2022-05" db="EMBL/GenBank/DDBJ databases">
        <authorList>
            <consortium name="Genoscope - CEA"/>
            <person name="William W."/>
        </authorList>
    </citation>
    <scope>NUCLEOTIDE SEQUENCE [LARGE SCALE GENOMIC DNA]</scope>
</reference>
<proteinExistence type="predicted"/>
<evidence type="ECO:0000313" key="2">
    <source>
        <dbReference type="Proteomes" id="UP001159427"/>
    </source>
</evidence>
<keyword evidence="2" id="KW-1185">Reference proteome</keyword>
<dbReference type="EMBL" id="CALNXI010000532">
    <property type="protein sequence ID" value="CAH3028745.1"/>
    <property type="molecule type" value="Genomic_DNA"/>
</dbReference>
<protein>
    <recommendedName>
        <fullName evidence="3">SFI1 centrin binding protein</fullName>
    </recommendedName>
</protein>
<accession>A0ABN8MGA4</accession>
<dbReference type="Proteomes" id="UP001159427">
    <property type="component" value="Unassembled WGS sequence"/>
</dbReference>
<evidence type="ECO:0000313" key="1">
    <source>
        <dbReference type="EMBL" id="CAH3028745.1"/>
    </source>
</evidence>
<sequence>MLEFKKHAAANLLARSFRFWQQLHGHCEVSRAHSQQRDQNQLRECFQEWRDYTLEIRADKYYVVAIQKKMFLCWYDEYTSRKTVSFTPFIFSIYFFHFRYLSLLLRSHQKLWICIVVMNFFLVSFRTGIVCDSQIRSQGDSEANARLLTFQLKSGGNLIQPSHVTLLGLHQYVQCRVERRQVLQEIHRNKAHQLLSNSFKTWRESFQRNVKNLEILEEYLQKKDTELLHHCLVKWMKFMLRCKAEKSNQKKLVVKSFQRWWFALYTKKGSEKLQEKILLRRTRDAGLHWKRWTYSESLGEWRKVIRKRIDERKSIKSFQNQLMNKKVDRRVYEKFWTKWRHQLIRKRVSQMMMKHEEKKQLSEVFMAWYQLTLVNRRLLKEWQIYKTKKVFRLWMQKYNES</sequence>
<name>A0ABN8MGA4_9CNID</name>
<organism evidence="1 2">
    <name type="scientific">Porites evermanni</name>
    <dbReference type="NCBI Taxonomy" id="104178"/>
    <lineage>
        <taxon>Eukaryota</taxon>
        <taxon>Metazoa</taxon>
        <taxon>Cnidaria</taxon>
        <taxon>Anthozoa</taxon>
        <taxon>Hexacorallia</taxon>
        <taxon>Scleractinia</taxon>
        <taxon>Fungiina</taxon>
        <taxon>Poritidae</taxon>
        <taxon>Porites</taxon>
    </lineage>
</organism>